<dbReference type="SUPFAM" id="SSF55073">
    <property type="entry name" value="Nucleotide cyclase"/>
    <property type="match status" value="1"/>
</dbReference>
<dbReference type="Pfam" id="PF00990">
    <property type="entry name" value="GGDEF"/>
    <property type="match status" value="1"/>
</dbReference>
<dbReference type="Gene3D" id="3.30.70.270">
    <property type="match status" value="1"/>
</dbReference>
<dbReference type="InterPro" id="IPR050469">
    <property type="entry name" value="Diguanylate_Cyclase"/>
</dbReference>
<dbReference type="EC" id="2.7.7.65" evidence="1"/>
<dbReference type="PROSITE" id="PS50887">
    <property type="entry name" value="GGDEF"/>
    <property type="match status" value="1"/>
</dbReference>
<dbReference type="PANTHER" id="PTHR45138">
    <property type="entry name" value="REGULATORY COMPONENTS OF SENSORY TRANSDUCTION SYSTEM"/>
    <property type="match status" value="1"/>
</dbReference>
<dbReference type="SMART" id="SM00267">
    <property type="entry name" value="GGDEF"/>
    <property type="match status" value="1"/>
</dbReference>
<dbReference type="GO" id="GO:0043709">
    <property type="term" value="P:cell adhesion involved in single-species biofilm formation"/>
    <property type="evidence" value="ECO:0007669"/>
    <property type="project" value="TreeGrafter"/>
</dbReference>
<dbReference type="PROSITE" id="PS51257">
    <property type="entry name" value="PROKAR_LIPOPROTEIN"/>
    <property type="match status" value="1"/>
</dbReference>
<comment type="catalytic activity">
    <reaction evidence="2">
        <text>2 GTP = 3',3'-c-di-GMP + 2 diphosphate</text>
        <dbReference type="Rhea" id="RHEA:24898"/>
        <dbReference type="ChEBI" id="CHEBI:33019"/>
        <dbReference type="ChEBI" id="CHEBI:37565"/>
        <dbReference type="ChEBI" id="CHEBI:58805"/>
        <dbReference type="EC" id="2.7.7.65"/>
    </reaction>
</comment>
<keyword evidence="3" id="KW-0472">Membrane</keyword>
<evidence type="ECO:0000256" key="2">
    <source>
        <dbReference type="ARBA" id="ARBA00034247"/>
    </source>
</evidence>
<feature type="transmembrane region" description="Helical" evidence="3">
    <location>
        <begin position="12"/>
        <end position="34"/>
    </location>
</feature>
<dbReference type="CDD" id="cd01949">
    <property type="entry name" value="GGDEF"/>
    <property type="match status" value="1"/>
</dbReference>
<evidence type="ECO:0000259" key="4">
    <source>
        <dbReference type="PROSITE" id="PS50887"/>
    </source>
</evidence>
<dbReference type="GO" id="GO:1902201">
    <property type="term" value="P:negative regulation of bacterial-type flagellum-dependent cell motility"/>
    <property type="evidence" value="ECO:0007669"/>
    <property type="project" value="TreeGrafter"/>
</dbReference>
<sequence length="501" mass="57478">MIRNQVRFHHPKPALLGVILLILTGLGCVFYYTYLNIRHDMDLITAKQDNVFEVFYQRAKILKVENITHYLEQHHALEQGNPKSEEGTNYLYGYDIESKARFADIPLQYPAANILNTFRYALSYPEVINIYTIWNDYRLLGMVANDDVLPTKLTPIGSNMRAFAPWHHYFGCTDFITKHTLCSKDEAFVSDIEVDSFTLRNTIVMFFPFVLEQKRSDAKYGLLGIDIAIDKAFEDVLRPFNELNPTRTAISFDAAKPCPARHICLSQPFMRTKAGTILYLKWAYSWLDFIKVTLHSAAFKVYLILLLLIMVIGKQLYQRVRTLAYTDQLTRLPRRDVLNPARLHEHDYLMLLDIDNFKSINDIYGHNAGDQALAAFARHLKDNTRKIDTAIRWGGEEFIVLFKGMGDDDMMRHSAARLLAKPLAIPALPTSITFSAGIIRIRDYLTVSEAVHLADELLYHVKQHGKHNIAWYEGQEIRLIREPSAQPASADEAALLPSRPL</sequence>
<dbReference type="InterPro" id="IPR029787">
    <property type="entry name" value="Nucleotide_cyclase"/>
</dbReference>
<dbReference type="EMBL" id="CP095328">
    <property type="protein sequence ID" value="XAG40707.1"/>
    <property type="molecule type" value="Genomic_DNA"/>
</dbReference>
<organism evidence="5">
    <name type="scientific">Aeromonas sp. 19NY04SH05-1</name>
    <dbReference type="NCBI Taxonomy" id="2920537"/>
    <lineage>
        <taxon>Bacteria</taxon>
        <taxon>Pseudomonadati</taxon>
        <taxon>Pseudomonadota</taxon>
        <taxon>Gammaproteobacteria</taxon>
        <taxon>Aeromonadales</taxon>
        <taxon>Aeromonadaceae</taxon>
        <taxon>Aeromonas</taxon>
    </lineage>
</organism>
<dbReference type="GO" id="GO:0005886">
    <property type="term" value="C:plasma membrane"/>
    <property type="evidence" value="ECO:0007669"/>
    <property type="project" value="TreeGrafter"/>
</dbReference>
<name>A0AAU6T6K6_9GAMM</name>
<reference evidence="5" key="1">
    <citation type="submission" date="2022-03" db="EMBL/GenBank/DDBJ databases">
        <title>Sea Food Isolates.</title>
        <authorList>
            <person name="Li C."/>
        </authorList>
    </citation>
    <scope>NUCLEOTIDE SEQUENCE</scope>
    <source>
        <strain evidence="5">19NY04SH05-1</strain>
    </source>
</reference>
<proteinExistence type="predicted"/>
<dbReference type="InterPro" id="IPR043128">
    <property type="entry name" value="Rev_trsase/Diguanyl_cyclase"/>
</dbReference>
<dbReference type="PANTHER" id="PTHR45138:SF9">
    <property type="entry name" value="DIGUANYLATE CYCLASE DGCM-RELATED"/>
    <property type="match status" value="1"/>
</dbReference>
<keyword evidence="3" id="KW-1133">Transmembrane helix</keyword>
<dbReference type="InterPro" id="IPR000160">
    <property type="entry name" value="GGDEF_dom"/>
</dbReference>
<accession>A0AAU6T6K6</accession>
<protein>
    <recommendedName>
        <fullName evidence="1">diguanylate cyclase</fullName>
        <ecNumber evidence="1">2.7.7.65</ecNumber>
    </recommendedName>
</protein>
<dbReference type="RefSeq" id="WP_354688368.1">
    <property type="nucleotide sequence ID" value="NZ_CP095328.1"/>
</dbReference>
<evidence type="ECO:0000256" key="3">
    <source>
        <dbReference type="SAM" id="Phobius"/>
    </source>
</evidence>
<keyword evidence="3" id="KW-0812">Transmembrane</keyword>
<evidence type="ECO:0000313" key="5">
    <source>
        <dbReference type="EMBL" id="XAG40707.1"/>
    </source>
</evidence>
<dbReference type="GO" id="GO:0052621">
    <property type="term" value="F:diguanylate cyclase activity"/>
    <property type="evidence" value="ECO:0007669"/>
    <property type="project" value="UniProtKB-EC"/>
</dbReference>
<dbReference type="NCBIfam" id="TIGR00254">
    <property type="entry name" value="GGDEF"/>
    <property type="match status" value="1"/>
</dbReference>
<gene>
    <name evidence="5" type="ORF">MRK42_17195</name>
</gene>
<evidence type="ECO:0000256" key="1">
    <source>
        <dbReference type="ARBA" id="ARBA00012528"/>
    </source>
</evidence>
<dbReference type="AlphaFoldDB" id="A0AAU6T6K6"/>
<feature type="domain" description="GGDEF" evidence="4">
    <location>
        <begin position="345"/>
        <end position="474"/>
    </location>
</feature>